<dbReference type="AlphaFoldDB" id="A0A438GI09"/>
<feature type="compositionally biased region" description="Low complexity" evidence="1">
    <location>
        <begin position="454"/>
        <end position="465"/>
    </location>
</feature>
<dbReference type="PANTHER" id="PTHR31008:SF2">
    <property type="entry name" value="COP1-INTERACTING PROTEIN-LIKE PROTEIN"/>
    <property type="match status" value="1"/>
</dbReference>
<dbReference type="PANTHER" id="PTHR31008">
    <property type="entry name" value="COP1-INTERACTING PROTEIN-RELATED"/>
    <property type="match status" value="1"/>
</dbReference>
<name>A0A438GI09_VITVI</name>
<proteinExistence type="predicted"/>
<evidence type="ECO:0000313" key="2">
    <source>
        <dbReference type="EMBL" id="RVW71827.1"/>
    </source>
</evidence>
<comment type="caution">
    <text evidence="2">The sequence shown here is derived from an EMBL/GenBank/DDBJ whole genome shotgun (WGS) entry which is preliminary data.</text>
</comment>
<organism evidence="2 3">
    <name type="scientific">Vitis vinifera</name>
    <name type="common">Grape</name>
    <dbReference type="NCBI Taxonomy" id="29760"/>
    <lineage>
        <taxon>Eukaryota</taxon>
        <taxon>Viridiplantae</taxon>
        <taxon>Streptophyta</taxon>
        <taxon>Embryophyta</taxon>
        <taxon>Tracheophyta</taxon>
        <taxon>Spermatophyta</taxon>
        <taxon>Magnoliopsida</taxon>
        <taxon>eudicotyledons</taxon>
        <taxon>Gunneridae</taxon>
        <taxon>Pentapetalae</taxon>
        <taxon>rosids</taxon>
        <taxon>Vitales</taxon>
        <taxon>Vitaceae</taxon>
        <taxon>Viteae</taxon>
        <taxon>Vitis</taxon>
    </lineage>
</organism>
<sequence>MDFGGEYSFLALIRQFSNGNLTAFFVRCDLIITANGKTEKIASGLLNPFLAHLKTAQDQIAKGGYSIILEPKPGSDATWFAKGTVERFVRFVSTPEVLERVYTIESEIIQIGEAIAIQSNNDLGLSAVVDHQAKPVESIEAKDSINQVCAWLIMSVPDLNSGRQMLKVSTKLALGSKPVLDTSEEKAIVLYKPGAHPPEANGSTTQEGNSKVQLLKVLETRKTVLQKEQGMAFARAVAAGFDIDHMTPLLSFAECFGASRLIKHETGQWLEIEAAEAMSSQSDFSSMNPSGITLSNMVNKQKEFKEAWPESLSELASENNGKARIDASADEKPPMDHKYLWVTKNIFKASFHIICSLPGPFIHHLPPYPPMEDSRFSPGYRMGQKRHSMDSRDSNTESETWDADASKTRSSYGLELEKEASQSPELRKKANRSGKKKSGVVVIRNINYITSKRQNSSGSESQSDSNETDEETGDLQMDASEMKHKSSLRSSKRKESSTKSMDASKSSDKEDRTYEKEPDVGHWQAFQSYLLRDADEDKHSVDQGMFAMEKGVKVKWRQSAVGD</sequence>
<feature type="compositionally biased region" description="Basic residues" evidence="1">
    <location>
        <begin position="429"/>
        <end position="438"/>
    </location>
</feature>
<feature type="region of interest" description="Disordered" evidence="1">
    <location>
        <begin position="375"/>
        <end position="439"/>
    </location>
</feature>
<protein>
    <submittedName>
        <fullName evidence="2">COP1-interacting protein 7</fullName>
    </submittedName>
</protein>
<accession>A0A438GI09</accession>
<feature type="compositionally biased region" description="Basic and acidic residues" evidence="1">
    <location>
        <begin position="415"/>
        <end position="428"/>
    </location>
</feature>
<evidence type="ECO:0000313" key="3">
    <source>
        <dbReference type="Proteomes" id="UP000288805"/>
    </source>
</evidence>
<reference evidence="2 3" key="1">
    <citation type="journal article" date="2018" name="PLoS Genet.">
        <title>Population sequencing reveals clonal diversity and ancestral inbreeding in the grapevine cultivar Chardonnay.</title>
        <authorList>
            <person name="Roach M.J."/>
            <person name="Johnson D.L."/>
            <person name="Bohlmann J."/>
            <person name="van Vuuren H.J."/>
            <person name="Jones S.J."/>
            <person name="Pretorius I.S."/>
            <person name="Schmidt S.A."/>
            <person name="Borneman A.R."/>
        </authorList>
    </citation>
    <scope>NUCLEOTIDE SEQUENCE [LARGE SCALE GENOMIC DNA]</scope>
    <source>
        <strain evidence="3">cv. Chardonnay</strain>
        <tissue evidence="2">Leaf</tissue>
    </source>
</reference>
<dbReference type="EMBL" id="QGNW01000429">
    <property type="protein sequence ID" value="RVW71827.1"/>
    <property type="molecule type" value="Genomic_DNA"/>
</dbReference>
<evidence type="ECO:0000256" key="1">
    <source>
        <dbReference type="SAM" id="MobiDB-lite"/>
    </source>
</evidence>
<feature type="compositionally biased region" description="Basic and acidic residues" evidence="1">
    <location>
        <begin position="505"/>
        <end position="519"/>
    </location>
</feature>
<gene>
    <name evidence="2" type="primary">CIP7_7</name>
    <name evidence="2" type="ORF">CK203_059206</name>
</gene>
<dbReference type="Proteomes" id="UP000288805">
    <property type="component" value="Unassembled WGS sequence"/>
</dbReference>
<feature type="region of interest" description="Disordered" evidence="1">
    <location>
        <begin position="451"/>
        <end position="519"/>
    </location>
</feature>